<dbReference type="GO" id="GO:0006565">
    <property type="term" value="P:L-serine catabolic process"/>
    <property type="evidence" value="ECO:0007669"/>
    <property type="project" value="TreeGrafter"/>
</dbReference>
<dbReference type="InterPro" id="IPR000634">
    <property type="entry name" value="Ser/Thr_deHydtase_PyrdxlP-BS"/>
</dbReference>
<dbReference type="Pfam" id="PF00291">
    <property type="entry name" value="PALP"/>
    <property type="match status" value="1"/>
</dbReference>
<dbReference type="PANTHER" id="PTHR48078">
    <property type="entry name" value="THREONINE DEHYDRATASE, MITOCHONDRIAL-RELATED"/>
    <property type="match status" value="1"/>
</dbReference>
<dbReference type="PANTHER" id="PTHR48078:SF6">
    <property type="entry name" value="L-THREONINE DEHYDRATASE CATABOLIC TDCB"/>
    <property type="match status" value="1"/>
</dbReference>
<dbReference type="AlphaFoldDB" id="A0A381WD60"/>
<dbReference type="Gene3D" id="3.40.50.1100">
    <property type="match status" value="2"/>
</dbReference>
<dbReference type="GO" id="GO:0003941">
    <property type="term" value="F:L-serine ammonia-lyase activity"/>
    <property type="evidence" value="ECO:0007669"/>
    <property type="project" value="TreeGrafter"/>
</dbReference>
<name>A0A381WD60_9ZZZZ</name>
<dbReference type="GO" id="GO:0009097">
    <property type="term" value="P:isoleucine biosynthetic process"/>
    <property type="evidence" value="ECO:0007669"/>
    <property type="project" value="TreeGrafter"/>
</dbReference>
<evidence type="ECO:0000256" key="2">
    <source>
        <dbReference type="ARBA" id="ARBA00010869"/>
    </source>
</evidence>
<dbReference type="PROSITE" id="PS00165">
    <property type="entry name" value="DEHYDRATASE_SER_THR"/>
    <property type="match status" value="1"/>
</dbReference>
<gene>
    <name evidence="6" type="ORF">METZ01_LOCUS102747</name>
</gene>
<reference evidence="6" key="1">
    <citation type="submission" date="2018-05" db="EMBL/GenBank/DDBJ databases">
        <authorList>
            <person name="Lanie J.A."/>
            <person name="Ng W.-L."/>
            <person name="Kazmierczak K.M."/>
            <person name="Andrzejewski T.M."/>
            <person name="Davidsen T.M."/>
            <person name="Wayne K.J."/>
            <person name="Tettelin H."/>
            <person name="Glass J.I."/>
            <person name="Rusch D."/>
            <person name="Podicherti R."/>
            <person name="Tsui H.-C.T."/>
            <person name="Winkler M.E."/>
        </authorList>
    </citation>
    <scope>NUCLEOTIDE SEQUENCE</scope>
</reference>
<evidence type="ECO:0000259" key="5">
    <source>
        <dbReference type="Pfam" id="PF00291"/>
    </source>
</evidence>
<dbReference type="GO" id="GO:0004794">
    <property type="term" value="F:threonine deaminase activity"/>
    <property type="evidence" value="ECO:0007669"/>
    <property type="project" value="TreeGrafter"/>
</dbReference>
<comment type="similarity">
    <text evidence="2">Belongs to the serine/threonine dehydratase family.</text>
</comment>
<keyword evidence="3" id="KW-0663">Pyridoxal phosphate</keyword>
<organism evidence="6">
    <name type="scientific">marine metagenome</name>
    <dbReference type="NCBI Taxonomy" id="408172"/>
    <lineage>
        <taxon>unclassified sequences</taxon>
        <taxon>metagenomes</taxon>
        <taxon>ecological metagenomes</taxon>
    </lineage>
</organism>
<dbReference type="InterPro" id="IPR036052">
    <property type="entry name" value="TrpB-like_PALP_sf"/>
</dbReference>
<dbReference type="GO" id="GO:0030170">
    <property type="term" value="F:pyridoxal phosphate binding"/>
    <property type="evidence" value="ECO:0007669"/>
    <property type="project" value="InterPro"/>
</dbReference>
<dbReference type="EMBL" id="UINC01011292">
    <property type="protein sequence ID" value="SVA49893.1"/>
    <property type="molecule type" value="Genomic_DNA"/>
</dbReference>
<dbReference type="CDD" id="cd01562">
    <property type="entry name" value="Thr-dehyd"/>
    <property type="match status" value="1"/>
</dbReference>
<evidence type="ECO:0000256" key="1">
    <source>
        <dbReference type="ARBA" id="ARBA00001933"/>
    </source>
</evidence>
<dbReference type="InterPro" id="IPR050147">
    <property type="entry name" value="Ser/Thr_Dehydratase"/>
</dbReference>
<proteinExistence type="inferred from homology"/>
<dbReference type="FunFam" id="3.40.50.1100:FF:000005">
    <property type="entry name" value="Threonine dehydratase catabolic"/>
    <property type="match status" value="1"/>
</dbReference>
<sequence length="316" mass="34007">MISLDKIKEAHKKIAPYVNSTPLIHSDFLSQSKTVKLKLESLQITGSFKLRGAVNKLLSLSEEQKNKGVVACSTGNHGKGVAYAASALGIKSTIYMSTMVPQYRKEAIEALGAKVEIVGNNSDEADLYSREISKKENITLIHPFDDEEVIAGQGTIGLEMLKDFPEVDTVIIPTSGGGLTGGIALAIKLQKPDVKIIAVSMARGPSMYESLKQGKPVDVEELETLADCLGGSIGLNNKYTFNIAKDTIDDFVLVDEDKIAEGIKLNFLEHRLVTEGAAATSVMVVKDNLSSYLGTNIICLICGGNIESKLFTQIIS</sequence>
<evidence type="ECO:0000313" key="6">
    <source>
        <dbReference type="EMBL" id="SVA49893.1"/>
    </source>
</evidence>
<evidence type="ECO:0000256" key="3">
    <source>
        <dbReference type="ARBA" id="ARBA00022898"/>
    </source>
</evidence>
<protein>
    <recommendedName>
        <fullName evidence="5">Tryptophan synthase beta chain-like PALP domain-containing protein</fullName>
    </recommendedName>
</protein>
<feature type="domain" description="Tryptophan synthase beta chain-like PALP" evidence="5">
    <location>
        <begin position="16"/>
        <end position="303"/>
    </location>
</feature>
<dbReference type="InterPro" id="IPR001926">
    <property type="entry name" value="TrpB-like_PALP"/>
</dbReference>
<evidence type="ECO:0000256" key="4">
    <source>
        <dbReference type="ARBA" id="ARBA00023239"/>
    </source>
</evidence>
<accession>A0A381WD60</accession>
<dbReference type="GO" id="GO:0006567">
    <property type="term" value="P:L-threonine catabolic process"/>
    <property type="evidence" value="ECO:0007669"/>
    <property type="project" value="TreeGrafter"/>
</dbReference>
<keyword evidence="4" id="KW-0456">Lyase</keyword>
<dbReference type="SUPFAM" id="SSF53686">
    <property type="entry name" value="Tryptophan synthase beta subunit-like PLP-dependent enzymes"/>
    <property type="match status" value="1"/>
</dbReference>
<comment type="cofactor">
    <cofactor evidence="1">
        <name>pyridoxal 5'-phosphate</name>
        <dbReference type="ChEBI" id="CHEBI:597326"/>
    </cofactor>
</comment>